<proteinExistence type="predicted"/>
<sequence>MKFTKVRGFALVGLLVSLAIVVMLAAISFTLINQSSVPGSGVSPETIVNQADQVEKQVEERNSQIDLQPNVTKVQIENDFGSKIVYTTDASLGADLFKADCQARGGEFNECGSPCAPGSEICITVCAYTCENL</sequence>
<name>A0A2H0W1C6_9BACT</name>
<evidence type="ECO:0000313" key="1">
    <source>
        <dbReference type="EMBL" id="PIS05097.1"/>
    </source>
</evidence>
<dbReference type="Proteomes" id="UP000230935">
    <property type="component" value="Unassembled WGS sequence"/>
</dbReference>
<gene>
    <name evidence="1" type="ORF">COT81_02935</name>
</gene>
<dbReference type="AlphaFoldDB" id="A0A2H0W1C6"/>
<accession>A0A2H0W1C6</accession>
<comment type="caution">
    <text evidence="1">The sequence shown here is derived from an EMBL/GenBank/DDBJ whole genome shotgun (WGS) entry which is preliminary data.</text>
</comment>
<evidence type="ECO:0000313" key="2">
    <source>
        <dbReference type="Proteomes" id="UP000230935"/>
    </source>
</evidence>
<organism evidence="1 2">
    <name type="scientific">Candidatus Buchananbacteria bacterium CG10_big_fil_rev_8_21_14_0_10_42_9</name>
    <dbReference type="NCBI Taxonomy" id="1974526"/>
    <lineage>
        <taxon>Bacteria</taxon>
        <taxon>Candidatus Buchananiibacteriota</taxon>
    </lineage>
</organism>
<dbReference type="EMBL" id="PEZZ01000021">
    <property type="protein sequence ID" value="PIS05097.1"/>
    <property type="molecule type" value="Genomic_DNA"/>
</dbReference>
<reference evidence="2" key="1">
    <citation type="submission" date="2017-09" db="EMBL/GenBank/DDBJ databases">
        <title>Depth-based differentiation of microbial function through sediment-hosted aquifers and enrichment of novel symbionts in the deep terrestrial subsurface.</title>
        <authorList>
            <person name="Probst A.J."/>
            <person name="Ladd B."/>
            <person name="Jarett J.K."/>
            <person name="Geller-Mcgrath D.E."/>
            <person name="Sieber C.M.K."/>
            <person name="Emerson J.B."/>
            <person name="Anantharaman K."/>
            <person name="Thomas B.C."/>
            <person name="Malmstrom R."/>
            <person name="Stieglmeier M."/>
            <person name="Klingl A."/>
            <person name="Woyke T."/>
            <person name="Ryan C.M."/>
            <person name="Banfield J.F."/>
        </authorList>
    </citation>
    <scope>NUCLEOTIDE SEQUENCE [LARGE SCALE GENOMIC DNA]</scope>
</reference>
<protein>
    <submittedName>
        <fullName evidence="1">Uncharacterized protein</fullName>
    </submittedName>
</protein>